<sequence>MVKITNIFGDRYSGQAGKAGVFATWKGRQYRRSYVIPANPNTTKQQSVRTNLSNAIVRWHEYCTEQRRAYAYMAAGLVMSGFNLLVSRWQKAMPTSDASMIEPSLGIKQCGYTKLTKQDADPAPTAHAFALSFQPNVIGSLTLTPSGADVDIDAYVEMDQGFVRIPTAITKADGLKDTGSVLIAGDKLLISYELG</sequence>
<proteinExistence type="predicted"/>
<evidence type="ECO:0000313" key="1">
    <source>
        <dbReference type="EMBL" id="GAG82906.1"/>
    </source>
</evidence>
<protein>
    <submittedName>
        <fullName evidence="1">Uncharacterized protein</fullName>
    </submittedName>
</protein>
<name>X1CF95_9ZZZZ</name>
<reference evidence="1" key="1">
    <citation type="journal article" date="2014" name="Front. Microbiol.">
        <title>High frequency of phylogenetically diverse reductive dehalogenase-homologous genes in deep subseafloor sedimentary metagenomes.</title>
        <authorList>
            <person name="Kawai M."/>
            <person name="Futagami T."/>
            <person name="Toyoda A."/>
            <person name="Takaki Y."/>
            <person name="Nishi S."/>
            <person name="Hori S."/>
            <person name="Arai W."/>
            <person name="Tsubouchi T."/>
            <person name="Morono Y."/>
            <person name="Uchiyama I."/>
            <person name="Ito T."/>
            <person name="Fujiyama A."/>
            <person name="Inagaki F."/>
            <person name="Takami H."/>
        </authorList>
    </citation>
    <scope>NUCLEOTIDE SEQUENCE</scope>
    <source>
        <strain evidence="1">Expedition CK06-06</strain>
    </source>
</reference>
<dbReference type="AlphaFoldDB" id="X1CF95"/>
<accession>X1CF95</accession>
<dbReference type="EMBL" id="BART01016532">
    <property type="protein sequence ID" value="GAG82906.1"/>
    <property type="molecule type" value="Genomic_DNA"/>
</dbReference>
<comment type="caution">
    <text evidence="1">The sequence shown here is derived from an EMBL/GenBank/DDBJ whole genome shotgun (WGS) entry which is preliminary data.</text>
</comment>
<organism evidence="1">
    <name type="scientific">marine sediment metagenome</name>
    <dbReference type="NCBI Taxonomy" id="412755"/>
    <lineage>
        <taxon>unclassified sequences</taxon>
        <taxon>metagenomes</taxon>
        <taxon>ecological metagenomes</taxon>
    </lineage>
</organism>
<gene>
    <name evidence="1" type="ORF">S01H4_31766</name>
</gene>